<organism evidence="2 3">
    <name type="scientific">Larinioides sclopetarius</name>
    <dbReference type="NCBI Taxonomy" id="280406"/>
    <lineage>
        <taxon>Eukaryota</taxon>
        <taxon>Metazoa</taxon>
        <taxon>Ecdysozoa</taxon>
        <taxon>Arthropoda</taxon>
        <taxon>Chelicerata</taxon>
        <taxon>Arachnida</taxon>
        <taxon>Araneae</taxon>
        <taxon>Araneomorphae</taxon>
        <taxon>Entelegynae</taxon>
        <taxon>Araneoidea</taxon>
        <taxon>Araneidae</taxon>
        <taxon>Larinioides</taxon>
    </lineage>
</organism>
<reference evidence="2 3" key="1">
    <citation type="submission" date="2024-04" db="EMBL/GenBank/DDBJ databases">
        <authorList>
            <person name="Rising A."/>
            <person name="Reimegard J."/>
            <person name="Sonavane S."/>
            <person name="Akerstrom W."/>
            <person name="Nylinder S."/>
            <person name="Hedman E."/>
            <person name="Kallberg Y."/>
        </authorList>
    </citation>
    <scope>NUCLEOTIDE SEQUENCE [LARGE SCALE GENOMIC DNA]</scope>
</reference>
<feature type="chain" id="PRO_5043740905" evidence="1">
    <location>
        <begin position="27"/>
        <end position="110"/>
    </location>
</feature>
<accession>A0AAV2BFA8</accession>
<evidence type="ECO:0000313" key="2">
    <source>
        <dbReference type="EMBL" id="CAL1294575.1"/>
    </source>
</evidence>
<dbReference type="EMBL" id="CAXIEN010000349">
    <property type="protein sequence ID" value="CAL1294575.1"/>
    <property type="molecule type" value="Genomic_DNA"/>
</dbReference>
<evidence type="ECO:0000313" key="3">
    <source>
        <dbReference type="Proteomes" id="UP001497382"/>
    </source>
</evidence>
<dbReference type="Proteomes" id="UP001497382">
    <property type="component" value="Unassembled WGS sequence"/>
</dbReference>
<comment type="caution">
    <text evidence="2">The sequence shown here is derived from an EMBL/GenBank/DDBJ whole genome shotgun (WGS) entry which is preliminary data.</text>
</comment>
<sequence length="110" mass="13277">MENHSDVSRFLFFTLNVFLLLNQVSAYYCNHDLCREDQYCCGDNLCCDYVYSPWYFWCWWNGRLLPPTQWLSTLTLQRTISASPSTRKRSTDQTFDRFHMLTILVVYYLE</sequence>
<protein>
    <submittedName>
        <fullName evidence="2">Uncharacterized protein</fullName>
    </submittedName>
</protein>
<gene>
    <name evidence="2" type="ORF">LARSCL_LOCUS18786</name>
</gene>
<dbReference type="AlphaFoldDB" id="A0AAV2BFA8"/>
<evidence type="ECO:0000256" key="1">
    <source>
        <dbReference type="SAM" id="SignalP"/>
    </source>
</evidence>
<keyword evidence="1" id="KW-0732">Signal</keyword>
<feature type="signal peptide" evidence="1">
    <location>
        <begin position="1"/>
        <end position="26"/>
    </location>
</feature>
<name>A0AAV2BFA8_9ARAC</name>
<proteinExistence type="predicted"/>
<keyword evidence="3" id="KW-1185">Reference proteome</keyword>